<keyword evidence="1" id="KW-0963">Cytoplasm</keyword>
<dbReference type="InterPro" id="IPR029063">
    <property type="entry name" value="SAM-dependent_MTases_sf"/>
</dbReference>
<sequence>MKSPYSTISQIQTFFEQKGIRAQKKFGQNFLIDKNIVEYIVNTAKPLFAEDDVSLAEIGIGLGTLTYPILSLGKHTDLFEIDFAYIQLAKDEILPKFPKANLFAGDALENLHHIFPKKVFVFGNLPYHLTTEIINTLIIHCRNFQGGIFMVQKEFAERLVKETSSLSVFLSAFCEVKYLKTVHKNCFFPIPKIHSALILLSPKKENGKHHWSPQSEREVEVWSRMLRTVFWGKRKQIQVSLRESPFSDDPIFREALAEALVRSKIPPTKRPEELNREQFLNLGQHLLDILSK</sequence>
<comment type="caution">
    <text evidence="9">The sequence shown here is derived from an EMBL/GenBank/DDBJ whole genome shotgun (WGS) entry which is preliminary data.</text>
</comment>
<dbReference type="SMART" id="SM00650">
    <property type="entry name" value="rADc"/>
    <property type="match status" value="1"/>
</dbReference>
<dbReference type="Gene3D" id="3.40.50.150">
    <property type="entry name" value="Vaccinia Virus protein VP39"/>
    <property type="match status" value="1"/>
</dbReference>
<evidence type="ECO:0000256" key="3">
    <source>
        <dbReference type="ARBA" id="ARBA00022603"/>
    </source>
</evidence>
<dbReference type="GO" id="GO:0005829">
    <property type="term" value="C:cytosol"/>
    <property type="evidence" value="ECO:0007669"/>
    <property type="project" value="TreeGrafter"/>
</dbReference>
<feature type="binding site" evidence="7">
    <location>
        <position position="80"/>
    </location>
    <ligand>
        <name>S-adenosyl-L-methionine</name>
        <dbReference type="ChEBI" id="CHEBI:59789"/>
    </ligand>
</feature>
<dbReference type="InterPro" id="IPR011530">
    <property type="entry name" value="rRNA_adenine_dimethylase"/>
</dbReference>
<feature type="domain" description="Ribosomal RNA adenine methylase transferase N-terminal" evidence="8">
    <location>
        <begin position="36"/>
        <end position="204"/>
    </location>
</feature>
<feature type="binding site" evidence="7">
    <location>
        <position position="59"/>
    </location>
    <ligand>
        <name>S-adenosyl-L-methionine</name>
        <dbReference type="ChEBI" id="CHEBI:59789"/>
    </ligand>
</feature>
<dbReference type="GO" id="GO:0000179">
    <property type="term" value="F:rRNA (adenine-N6,N6-)-dimethyltransferase activity"/>
    <property type="evidence" value="ECO:0007669"/>
    <property type="project" value="UniProtKB-UniRule"/>
</dbReference>
<dbReference type="EMBL" id="BFAZ01000001">
    <property type="protein sequence ID" value="GBF40787.1"/>
    <property type="molecule type" value="Genomic_DNA"/>
</dbReference>
<dbReference type="Pfam" id="PF00398">
    <property type="entry name" value="RrnaAD"/>
    <property type="match status" value="1"/>
</dbReference>
<feature type="binding site" evidence="7">
    <location>
        <position position="106"/>
    </location>
    <ligand>
        <name>S-adenosyl-L-methionine</name>
        <dbReference type="ChEBI" id="CHEBI:59789"/>
    </ligand>
</feature>
<keyword evidence="6 7" id="KW-0694">RNA-binding</keyword>
<feature type="binding site" evidence="7">
    <location>
        <position position="29"/>
    </location>
    <ligand>
        <name>S-adenosyl-L-methionine</name>
        <dbReference type="ChEBI" id="CHEBI:59789"/>
    </ligand>
</feature>
<accession>A0A2P2D820</accession>
<reference evidence="10" key="1">
    <citation type="journal article" date="2019" name="Microbiol. Immunol.">
        <title>Molecular and phenotypic characterization of Leptospira johnsonii sp. nov., Leptospira ellinghausenii sp. nov. and Leptospira ryugenii sp. nov. isolated from soil and water in Japan.</title>
        <authorList>
            <person name="Masuzawa T."/>
            <person name="Saito M."/>
            <person name="Nakao R."/>
            <person name="Nikaido Y."/>
            <person name="Matsumoto M."/>
            <person name="Ogawa M."/>
            <person name="Yokoyama M."/>
            <person name="Hidaka Y."/>
            <person name="Tomita J."/>
            <person name="Sakakibara K."/>
            <person name="Suzuki K."/>
            <person name="Yasuda S."/>
            <person name="Sato H."/>
            <person name="Yamaguchi M."/>
            <person name="Yoshida S.I."/>
            <person name="Koizumi N."/>
            <person name="Kawamura Y."/>
        </authorList>
    </citation>
    <scope>NUCLEOTIDE SEQUENCE [LARGE SCALE GENOMIC DNA]</scope>
    <source>
        <strain evidence="10">E18</strain>
    </source>
</reference>
<dbReference type="AlphaFoldDB" id="A0A2P2D820"/>
<evidence type="ECO:0000256" key="6">
    <source>
        <dbReference type="ARBA" id="ARBA00022884"/>
    </source>
</evidence>
<keyword evidence="10" id="KW-1185">Reference proteome</keyword>
<dbReference type="Gene3D" id="1.10.8.100">
    <property type="entry name" value="Ribosomal RNA adenine dimethylase-like, domain 2"/>
    <property type="match status" value="1"/>
</dbReference>
<proteinExistence type="inferred from homology"/>
<keyword evidence="2" id="KW-0698">rRNA processing</keyword>
<dbReference type="PROSITE" id="PS51689">
    <property type="entry name" value="SAM_RNA_A_N6_MT"/>
    <property type="match status" value="1"/>
</dbReference>
<evidence type="ECO:0000256" key="4">
    <source>
        <dbReference type="ARBA" id="ARBA00022679"/>
    </source>
</evidence>
<protein>
    <submittedName>
        <fullName evidence="9">Dimethyladenosine transferase</fullName>
    </submittedName>
</protein>
<gene>
    <name evidence="9" type="primary">ksgA</name>
    <name evidence="9" type="ORF">LPTSP2_00520</name>
</gene>
<dbReference type="Proteomes" id="UP000245206">
    <property type="component" value="Unassembled WGS sequence"/>
</dbReference>
<dbReference type="CDD" id="cd02440">
    <property type="entry name" value="AdoMet_MTases"/>
    <property type="match status" value="1"/>
</dbReference>
<dbReference type="SUPFAM" id="SSF53335">
    <property type="entry name" value="S-adenosyl-L-methionine-dependent methyltransferases"/>
    <property type="match status" value="1"/>
</dbReference>
<comment type="similarity">
    <text evidence="7">Belongs to the class I-like SAM-binding methyltransferase superfamily. rRNA adenine N(6)-methyltransferase family.</text>
</comment>
<dbReference type="InterPro" id="IPR023165">
    <property type="entry name" value="rRNA_Ade_diMease-like_C"/>
</dbReference>
<feature type="binding site" evidence="7">
    <location>
        <position position="31"/>
    </location>
    <ligand>
        <name>S-adenosyl-L-methionine</name>
        <dbReference type="ChEBI" id="CHEBI:59789"/>
    </ligand>
</feature>
<dbReference type="PANTHER" id="PTHR11727">
    <property type="entry name" value="DIMETHYLADENOSINE TRANSFERASE"/>
    <property type="match status" value="1"/>
</dbReference>
<dbReference type="OrthoDB" id="9814755at2"/>
<name>A0A2P2D820_9LEPT</name>
<evidence type="ECO:0000256" key="7">
    <source>
        <dbReference type="PROSITE-ProRule" id="PRU01026"/>
    </source>
</evidence>
<evidence type="ECO:0000313" key="9">
    <source>
        <dbReference type="EMBL" id="GBF40787.1"/>
    </source>
</evidence>
<evidence type="ECO:0000256" key="2">
    <source>
        <dbReference type="ARBA" id="ARBA00022552"/>
    </source>
</evidence>
<dbReference type="PANTHER" id="PTHR11727:SF7">
    <property type="entry name" value="DIMETHYLADENOSINE TRANSFERASE-RELATED"/>
    <property type="match status" value="1"/>
</dbReference>
<dbReference type="GO" id="GO:0003723">
    <property type="term" value="F:RNA binding"/>
    <property type="evidence" value="ECO:0007669"/>
    <property type="project" value="UniProtKB-UniRule"/>
</dbReference>
<keyword evidence="5 7" id="KW-0949">S-adenosyl-L-methionine</keyword>
<keyword evidence="3 7" id="KW-0489">Methyltransferase</keyword>
<keyword evidence="4 7" id="KW-0808">Transferase</keyword>
<evidence type="ECO:0000313" key="10">
    <source>
        <dbReference type="Proteomes" id="UP000245206"/>
    </source>
</evidence>
<evidence type="ECO:0000256" key="5">
    <source>
        <dbReference type="ARBA" id="ARBA00022691"/>
    </source>
</evidence>
<evidence type="ECO:0000256" key="1">
    <source>
        <dbReference type="ARBA" id="ARBA00022490"/>
    </source>
</evidence>
<dbReference type="InterPro" id="IPR001737">
    <property type="entry name" value="KsgA/Erm"/>
</dbReference>
<evidence type="ECO:0000259" key="8">
    <source>
        <dbReference type="SMART" id="SM00650"/>
    </source>
</evidence>
<feature type="binding site" evidence="7">
    <location>
        <position position="124"/>
    </location>
    <ligand>
        <name>S-adenosyl-L-methionine</name>
        <dbReference type="ChEBI" id="CHEBI:59789"/>
    </ligand>
</feature>
<dbReference type="RefSeq" id="WP_108958141.1">
    <property type="nucleotide sequence ID" value="NZ_BFAZ01000001.1"/>
</dbReference>
<dbReference type="InterPro" id="IPR020598">
    <property type="entry name" value="rRNA_Ade_methylase_Trfase_N"/>
</dbReference>
<dbReference type="NCBIfam" id="TIGR00755">
    <property type="entry name" value="ksgA"/>
    <property type="match status" value="1"/>
</dbReference>
<organism evidence="9 10">
    <name type="scientific">Leptospira ellinghausenii</name>
    <dbReference type="NCBI Taxonomy" id="1917822"/>
    <lineage>
        <taxon>Bacteria</taxon>
        <taxon>Pseudomonadati</taxon>
        <taxon>Spirochaetota</taxon>
        <taxon>Spirochaetia</taxon>
        <taxon>Leptospirales</taxon>
        <taxon>Leptospiraceae</taxon>
        <taxon>Leptospira</taxon>
    </lineage>
</organism>